<dbReference type="PATRIC" id="fig|1423742.4.peg.1141"/>
<dbReference type="GO" id="GO:0005886">
    <property type="term" value="C:plasma membrane"/>
    <property type="evidence" value="ECO:0007669"/>
    <property type="project" value="UniProtKB-SubCell"/>
</dbReference>
<feature type="transmembrane region" description="Helical" evidence="1">
    <location>
        <begin position="62"/>
        <end position="84"/>
    </location>
</feature>
<comment type="caution">
    <text evidence="2">The sequence shown here is derived from an EMBL/GenBank/DDBJ whole genome shotgun (WGS) entry which is preliminary data.</text>
</comment>
<dbReference type="AlphaFoldDB" id="A0A0R1UPH8"/>
<feature type="transmembrane region" description="Helical" evidence="1">
    <location>
        <begin position="332"/>
        <end position="351"/>
    </location>
</feature>
<organism evidence="2 3">
    <name type="scientific">Limosilactobacillus equigenerosi DSM 18793 = JCM 14505</name>
    <dbReference type="NCBI Taxonomy" id="1423742"/>
    <lineage>
        <taxon>Bacteria</taxon>
        <taxon>Bacillati</taxon>
        <taxon>Bacillota</taxon>
        <taxon>Bacilli</taxon>
        <taxon>Lactobacillales</taxon>
        <taxon>Lactobacillaceae</taxon>
        <taxon>Limosilactobacillus</taxon>
    </lineage>
</organism>
<dbReference type="OrthoDB" id="4921038at2"/>
<feature type="transmembrane region" description="Helical" evidence="1">
    <location>
        <begin position="96"/>
        <end position="118"/>
    </location>
</feature>
<feature type="transmembrane region" description="Helical" evidence="1">
    <location>
        <begin position="396"/>
        <end position="420"/>
    </location>
</feature>
<keyword evidence="1" id="KW-1133">Transmembrane helix</keyword>
<dbReference type="GO" id="GO:0015501">
    <property type="term" value="F:glutamate:sodium symporter activity"/>
    <property type="evidence" value="ECO:0007669"/>
    <property type="project" value="UniProtKB-UniRule"/>
</dbReference>
<accession>A0A0R1UPH8</accession>
<dbReference type="InterPro" id="IPR004445">
    <property type="entry name" value="GltS"/>
</dbReference>
<keyword evidence="1" id="KW-1003">Cell membrane</keyword>
<evidence type="ECO:0000256" key="1">
    <source>
        <dbReference type="HAMAP-Rule" id="MF_02062"/>
    </source>
</evidence>
<keyword evidence="3" id="KW-1185">Reference proteome</keyword>
<dbReference type="EMBL" id="AZGC01000026">
    <property type="protein sequence ID" value="KRL95052.1"/>
    <property type="molecule type" value="Genomic_DNA"/>
</dbReference>
<sequence>MHIIKLTAYQAVGVAAVVLLVGRWLTLRWPILQKYCIPAPVVGGFIFSLLNLVGYATHLGYITFDATFQTFFMTVFYCTVGATASFKQLGRGGKQVLVFLVIVCLLCVGQNLVGASLAKVFGLNAKLGLAMGSIPMVGGTGTAGSFGPVLEANGVAGATTVAIAAATFGLVAGSAIGGPLAFRRINKLHLKPEKMTFEEEALNEEVTRYQRDVDDNDSNERSVLTYAAAREEAKRPSINQERFMLAAIWIAVAVGAGTLIYNFFLKVGITFPSYIGAMLLASVMRNVGDHFEALSFPHEEIDTLGHISLNLFLAMALMSMQLWLLADLALPMVVILLAEGILTAAVAYYVVFHFMGGDYEAACFTTATTGFGMGATPNAMANIAAVNEKFGPSPNALFVVPLVGALFIDFCNSLIITSFINIL</sequence>
<keyword evidence="1" id="KW-0406">Ion transport</keyword>
<dbReference type="Proteomes" id="UP000051084">
    <property type="component" value="Unassembled WGS sequence"/>
</dbReference>
<evidence type="ECO:0000313" key="3">
    <source>
        <dbReference type="Proteomes" id="UP000051084"/>
    </source>
</evidence>
<dbReference type="STRING" id="417373.GCA_001570685_00148"/>
<evidence type="ECO:0000313" key="2">
    <source>
        <dbReference type="EMBL" id="KRL95052.1"/>
    </source>
</evidence>
<keyword evidence="1" id="KW-0769">Symport</keyword>
<feature type="transmembrane region" description="Helical" evidence="1">
    <location>
        <begin position="307"/>
        <end position="326"/>
    </location>
</feature>
<keyword evidence="1" id="KW-0915">Sodium</keyword>
<dbReference type="PANTHER" id="PTHR36178:SF1">
    <property type="entry name" value="SODIUM_GLUTAMATE SYMPORTER"/>
    <property type="match status" value="1"/>
</dbReference>
<comment type="subcellular location">
    <subcellularLocation>
        <location evidence="1">Cell membrane</location>
        <topology evidence="1">Multi-pass membrane protein</topology>
    </subcellularLocation>
</comment>
<feature type="transmembrane region" description="Helical" evidence="1">
    <location>
        <begin position="155"/>
        <end position="182"/>
    </location>
</feature>
<keyword evidence="1" id="KW-0739">Sodium transport</keyword>
<keyword evidence="1" id="KW-0472">Membrane</keyword>
<dbReference type="HAMAP" id="MF_02062">
    <property type="entry name" value="GltS"/>
    <property type="match status" value="1"/>
</dbReference>
<feature type="transmembrane region" description="Helical" evidence="1">
    <location>
        <begin position="6"/>
        <end position="25"/>
    </location>
</feature>
<comment type="similarity">
    <text evidence="1">Belongs to the glutamate:Na(+) symporter (ESS) (TC 2.A.27) family.</text>
</comment>
<keyword evidence="1" id="KW-0029">Amino-acid transport</keyword>
<reference evidence="2 3" key="1">
    <citation type="journal article" date="2015" name="Genome Announc.">
        <title>Expanding the biotechnology potential of lactobacilli through comparative genomics of 213 strains and associated genera.</title>
        <authorList>
            <person name="Sun Z."/>
            <person name="Harris H.M."/>
            <person name="McCann A."/>
            <person name="Guo C."/>
            <person name="Argimon S."/>
            <person name="Zhang W."/>
            <person name="Yang X."/>
            <person name="Jeffery I.B."/>
            <person name="Cooney J.C."/>
            <person name="Kagawa T.F."/>
            <person name="Liu W."/>
            <person name="Song Y."/>
            <person name="Salvetti E."/>
            <person name="Wrobel A."/>
            <person name="Rasinkangas P."/>
            <person name="Parkhill J."/>
            <person name="Rea M.C."/>
            <person name="O'Sullivan O."/>
            <person name="Ritari J."/>
            <person name="Douillard F.P."/>
            <person name="Paul Ross R."/>
            <person name="Yang R."/>
            <person name="Briner A.E."/>
            <person name="Felis G.E."/>
            <person name="de Vos W.M."/>
            <person name="Barrangou R."/>
            <person name="Klaenhammer T.R."/>
            <person name="Caufield P.W."/>
            <person name="Cui Y."/>
            <person name="Zhang H."/>
            <person name="O'Toole P.W."/>
        </authorList>
    </citation>
    <scope>NUCLEOTIDE SEQUENCE [LARGE SCALE GENOMIC DNA]</scope>
    <source>
        <strain evidence="2 3">DSM 18793</strain>
    </source>
</reference>
<comment type="caution">
    <text evidence="1">Lacks conserved residue(s) required for the propagation of feature annotation.</text>
</comment>
<name>A0A0R1UPH8_9LACO</name>
<gene>
    <name evidence="2" type="ORF">FC21_GL001099</name>
</gene>
<keyword evidence="1" id="KW-0812">Transmembrane</keyword>
<dbReference type="RefSeq" id="WP_056995533.1">
    <property type="nucleotide sequence ID" value="NZ_AZGC01000026.1"/>
</dbReference>
<keyword evidence="1" id="KW-0813">Transport</keyword>
<dbReference type="PANTHER" id="PTHR36178">
    <property type="entry name" value="SLR0625 PROTEIN"/>
    <property type="match status" value="1"/>
</dbReference>
<protein>
    <recommendedName>
        <fullName evidence="1">Sodium/glutamate symporter</fullName>
    </recommendedName>
</protein>
<proteinExistence type="inferred from homology"/>
<feature type="transmembrane region" description="Helical" evidence="1">
    <location>
        <begin position="37"/>
        <end position="56"/>
    </location>
</feature>
<comment type="function">
    <text evidence="1">Catalyzes the sodium-dependent transport of glutamate.</text>
</comment>
<dbReference type="GO" id="GO:0015813">
    <property type="term" value="P:L-glutamate transmembrane transport"/>
    <property type="evidence" value="ECO:0007669"/>
    <property type="project" value="InterPro"/>
</dbReference>
<feature type="transmembrane region" description="Helical" evidence="1">
    <location>
        <begin position="243"/>
        <end position="263"/>
    </location>
</feature>
<dbReference type="Pfam" id="PF03616">
    <property type="entry name" value="Glt_symporter"/>
    <property type="match status" value="1"/>
</dbReference>